<protein>
    <submittedName>
        <fullName evidence="1">HPF/RaiA family ribosome-associated protein</fullName>
    </submittedName>
</protein>
<accession>A0AAU7CFG8</accession>
<proteinExistence type="predicted"/>
<dbReference type="InterPro" id="IPR003489">
    <property type="entry name" value="RHF/RaiA"/>
</dbReference>
<dbReference type="Gene3D" id="3.30.160.100">
    <property type="entry name" value="Ribosome hibernation promotion factor-like"/>
    <property type="match status" value="1"/>
</dbReference>
<sequence>MQLEMRGMNYELQDELKDHIERRLQFALGRFAARIDRLAVRISDVNGPRGGIDKHCRISIALVPRGVVMVEGSGDDPFALVADAAKRAGRSVRRTLERRRRRREIQMPVAAY</sequence>
<dbReference type="AlphaFoldDB" id="A0AAU7CFG8"/>
<organism evidence="1">
    <name type="scientific">Singulisphaera sp. Ch08</name>
    <dbReference type="NCBI Taxonomy" id="3120278"/>
    <lineage>
        <taxon>Bacteria</taxon>
        <taxon>Pseudomonadati</taxon>
        <taxon>Planctomycetota</taxon>
        <taxon>Planctomycetia</taxon>
        <taxon>Isosphaerales</taxon>
        <taxon>Isosphaeraceae</taxon>
        <taxon>Singulisphaera</taxon>
    </lineage>
</organism>
<dbReference type="EMBL" id="CP155447">
    <property type="protein sequence ID" value="XBH04237.1"/>
    <property type="molecule type" value="Genomic_DNA"/>
</dbReference>
<dbReference type="SUPFAM" id="SSF69754">
    <property type="entry name" value="Ribosome binding protein Y (YfiA homologue)"/>
    <property type="match status" value="1"/>
</dbReference>
<dbReference type="RefSeq" id="WP_406696988.1">
    <property type="nucleotide sequence ID" value="NZ_CP155447.1"/>
</dbReference>
<evidence type="ECO:0000313" key="1">
    <source>
        <dbReference type="EMBL" id="XBH04237.1"/>
    </source>
</evidence>
<gene>
    <name evidence="1" type="ORF">V5E97_38985</name>
</gene>
<name>A0AAU7CFG8_9BACT</name>
<dbReference type="InterPro" id="IPR036567">
    <property type="entry name" value="RHF-like"/>
</dbReference>
<reference evidence="1" key="1">
    <citation type="submission" date="2024-05" db="EMBL/GenBank/DDBJ databases">
        <title>Planctomycetes of the genus Singulisphaera possess chitinolytic capabilities.</title>
        <authorList>
            <person name="Ivanova A."/>
        </authorList>
    </citation>
    <scope>NUCLEOTIDE SEQUENCE</scope>
    <source>
        <strain evidence="1">Ch08T</strain>
    </source>
</reference>
<dbReference type="Pfam" id="PF02482">
    <property type="entry name" value="Ribosomal_S30AE"/>
    <property type="match status" value="1"/>
</dbReference>